<dbReference type="GO" id="GO:0005524">
    <property type="term" value="F:ATP binding"/>
    <property type="evidence" value="ECO:0007669"/>
    <property type="project" value="UniProtKB-KW"/>
</dbReference>
<dbReference type="GO" id="GO:0005737">
    <property type="term" value="C:cytoplasm"/>
    <property type="evidence" value="ECO:0007669"/>
    <property type="project" value="TreeGrafter"/>
</dbReference>
<accession>A0A1I8BGH5</accession>
<dbReference type="GO" id="GO:0006423">
    <property type="term" value="P:cysteinyl-tRNA aminoacylation"/>
    <property type="evidence" value="ECO:0007669"/>
    <property type="project" value="TreeGrafter"/>
</dbReference>
<dbReference type="InterPro" id="IPR014729">
    <property type="entry name" value="Rossmann-like_a/b/a_fold"/>
</dbReference>
<proteinExistence type="predicted"/>
<evidence type="ECO:0000256" key="3">
    <source>
        <dbReference type="ARBA" id="ARBA00022840"/>
    </source>
</evidence>
<dbReference type="PANTHER" id="PTHR10890">
    <property type="entry name" value="CYSTEINYL-TRNA SYNTHETASE"/>
    <property type="match status" value="1"/>
</dbReference>
<reference evidence="6" key="1">
    <citation type="submission" date="2016-11" db="UniProtKB">
        <authorList>
            <consortium name="WormBaseParasite"/>
        </authorList>
    </citation>
    <scope>IDENTIFICATION</scope>
</reference>
<sequence length="425" mass="49499">MQILRKATVYTYRFLINIPRFFYSTPPNSPINLTETTGNCCRQKIVFYVKRCNSKWTSYKCEGQEPRLHLLNSLTRTKEPFEPISGKQVKFYICGPTVYDSAHMGHARAYLSFDIVRRVLTDYFNYDVVYVMNITDIDDKIIKRARQKYLFDNYLNSVSTSNGIVNQLEEALDHFRGKISDELDIDKKNMFTNMADKFATELATFEAQSLKIDNSGNQESLHLVKQLVESSKDVISDWLDATSGHTVEDHGVFTKLARKDWAIFQIYLKMIPEQNLWAFPHSLKCYQLFNRYENEFLQEMASLNVREPDVLTRVSEYIPEIIDYVAKISQNGYAYVLDGSVYFNTKAFSCSSDHNYAKLLPEAYKDEGCLEKHLREGEGELSLCNNGQNNEKLSKCDFALWSKQKRNKKKLCRKVKIRFFAIKFL</sequence>
<keyword evidence="2" id="KW-0547">Nucleotide-binding</keyword>
<keyword evidence="5" id="KW-1185">Reference proteome</keyword>
<evidence type="ECO:0000313" key="6">
    <source>
        <dbReference type="WBParaSite" id="MhA1_Contig231.frz3.fgene1"/>
    </source>
</evidence>
<dbReference type="GO" id="GO:0004817">
    <property type="term" value="F:cysteine-tRNA ligase activity"/>
    <property type="evidence" value="ECO:0007669"/>
    <property type="project" value="TreeGrafter"/>
</dbReference>
<evidence type="ECO:0000313" key="5">
    <source>
        <dbReference type="Proteomes" id="UP000095281"/>
    </source>
</evidence>
<feature type="domain" description="tRNA synthetases class I catalytic" evidence="4">
    <location>
        <begin position="81"/>
        <end position="408"/>
    </location>
</feature>
<dbReference type="Pfam" id="PF01406">
    <property type="entry name" value="tRNA-synt_1e"/>
    <property type="match status" value="1"/>
</dbReference>
<dbReference type="WBParaSite" id="MhA1_Contig231.frz3.fgene1">
    <property type="protein sequence ID" value="MhA1_Contig231.frz3.fgene1"/>
    <property type="gene ID" value="MhA1_Contig231.frz3.fgene1"/>
</dbReference>
<dbReference type="Proteomes" id="UP000095281">
    <property type="component" value="Unplaced"/>
</dbReference>
<organism evidence="5 6">
    <name type="scientific">Meloidogyne hapla</name>
    <name type="common">Root-knot nematode worm</name>
    <dbReference type="NCBI Taxonomy" id="6305"/>
    <lineage>
        <taxon>Eukaryota</taxon>
        <taxon>Metazoa</taxon>
        <taxon>Ecdysozoa</taxon>
        <taxon>Nematoda</taxon>
        <taxon>Chromadorea</taxon>
        <taxon>Rhabditida</taxon>
        <taxon>Tylenchina</taxon>
        <taxon>Tylenchomorpha</taxon>
        <taxon>Tylenchoidea</taxon>
        <taxon>Meloidogynidae</taxon>
        <taxon>Meloidogyninae</taxon>
        <taxon>Meloidogyne</taxon>
    </lineage>
</organism>
<dbReference type="OMA" id="QYWEREY"/>
<protein>
    <submittedName>
        <fullName evidence="6">tRNA-synt_1e domain-containing protein</fullName>
    </submittedName>
</protein>
<dbReference type="AlphaFoldDB" id="A0A1I8BGH5"/>
<dbReference type="InterPro" id="IPR024909">
    <property type="entry name" value="Cys-tRNA/MSH_ligase"/>
</dbReference>
<keyword evidence="1" id="KW-0436">Ligase</keyword>
<dbReference type="PANTHER" id="PTHR10890:SF3">
    <property type="entry name" value="CYSTEINE--TRNA LIGASE, CYTOPLASMIC"/>
    <property type="match status" value="1"/>
</dbReference>
<dbReference type="Gene3D" id="3.40.50.620">
    <property type="entry name" value="HUPs"/>
    <property type="match status" value="1"/>
</dbReference>
<name>A0A1I8BGH5_MELHA</name>
<dbReference type="PRINTS" id="PR00983">
    <property type="entry name" value="TRNASYNTHCYS"/>
</dbReference>
<evidence type="ECO:0000259" key="4">
    <source>
        <dbReference type="Pfam" id="PF01406"/>
    </source>
</evidence>
<evidence type="ECO:0000256" key="2">
    <source>
        <dbReference type="ARBA" id="ARBA00022741"/>
    </source>
</evidence>
<dbReference type="SUPFAM" id="SSF52374">
    <property type="entry name" value="Nucleotidylyl transferase"/>
    <property type="match status" value="1"/>
</dbReference>
<evidence type="ECO:0000256" key="1">
    <source>
        <dbReference type="ARBA" id="ARBA00022598"/>
    </source>
</evidence>
<keyword evidence="3" id="KW-0067">ATP-binding</keyword>
<dbReference type="InterPro" id="IPR032678">
    <property type="entry name" value="tRNA-synt_1_cat_dom"/>
</dbReference>